<dbReference type="Proteomes" id="UP000275078">
    <property type="component" value="Unassembled WGS sequence"/>
</dbReference>
<feature type="region of interest" description="Disordered" evidence="1">
    <location>
        <begin position="34"/>
        <end position="53"/>
    </location>
</feature>
<evidence type="ECO:0000313" key="2">
    <source>
        <dbReference type="EMBL" id="RPA75172.1"/>
    </source>
</evidence>
<gene>
    <name evidence="2" type="ORF">BJ508DRAFT_332376</name>
</gene>
<proteinExistence type="predicted"/>
<dbReference type="EMBL" id="ML119770">
    <property type="protein sequence ID" value="RPA75172.1"/>
    <property type="molecule type" value="Genomic_DNA"/>
</dbReference>
<keyword evidence="3" id="KW-1185">Reference proteome</keyword>
<evidence type="ECO:0000256" key="1">
    <source>
        <dbReference type="SAM" id="MobiDB-lite"/>
    </source>
</evidence>
<evidence type="ECO:0000313" key="3">
    <source>
        <dbReference type="Proteomes" id="UP000275078"/>
    </source>
</evidence>
<accession>A0A3N4HMX6</accession>
<sequence length="213" mass="23278">MSFQQSFVIQGSFSASELGKWTIKVTRKPLLRDCRQDAPNGHSSNTPAVGPTSKLTIDHLGQYYASSPPYPVTPDVAERKSIDFLTEPLGSGSFYQSVTGRQLLGSNNLNSPPPIAANRTPYPDPSNSDMGSILAFFPPSPTPPNTQSPEVLPSPTLDTDSNDLIFEDFKNTFDPDNTGKFDDLDPNPQKYYHDEGFMNQLFAQATSASSQQP</sequence>
<reference evidence="2 3" key="1">
    <citation type="journal article" date="2018" name="Nat. Ecol. Evol.">
        <title>Pezizomycetes genomes reveal the molecular basis of ectomycorrhizal truffle lifestyle.</title>
        <authorList>
            <person name="Murat C."/>
            <person name="Payen T."/>
            <person name="Noel B."/>
            <person name="Kuo A."/>
            <person name="Morin E."/>
            <person name="Chen J."/>
            <person name="Kohler A."/>
            <person name="Krizsan K."/>
            <person name="Balestrini R."/>
            <person name="Da Silva C."/>
            <person name="Montanini B."/>
            <person name="Hainaut M."/>
            <person name="Levati E."/>
            <person name="Barry K.W."/>
            <person name="Belfiori B."/>
            <person name="Cichocki N."/>
            <person name="Clum A."/>
            <person name="Dockter R.B."/>
            <person name="Fauchery L."/>
            <person name="Guy J."/>
            <person name="Iotti M."/>
            <person name="Le Tacon F."/>
            <person name="Lindquist E.A."/>
            <person name="Lipzen A."/>
            <person name="Malagnac F."/>
            <person name="Mello A."/>
            <person name="Molinier V."/>
            <person name="Miyauchi S."/>
            <person name="Poulain J."/>
            <person name="Riccioni C."/>
            <person name="Rubini A."/>
            <person name="Sitrit Y."/>
            <person name="Splivallo R."/>
            <person name="Traeger S."/>
            <person name="Wang M."/>
            <person name="Zifcakova L."/>
            <person name="Wipf D."/>
            <person name="Zambonelli A."/>
            <person name="Paolocci F."/>
            <person name="Nowrousian M."/>
            <person name="Ottonello S."/>
            <person name="Baldrian P."/>
            <person name="Spatafora J.W."/>
            <person name="Henrissat B."/>
            <person name="Nagy L.G."/>
            <person name="Aury J.M."/>
            <person name="Wincker P."/>
            <person name="Grigoriev I.V."/>
            <person name="Bonfante P."/>
            <person name="Martin F.M."/>
        </authorList>
    </citation>
    <scope>NUCLEOTIDE SEQUENCE [LARGE SCALE GENOMIC DNA]</scope>
    <source>
        <strain evidence="2 3">RN42</strain>
    </source>
</reference>
<dbReference type="AlphaFoldDB" id="A0A3N4HMX6"/>
<organism evidence="2 3">
    <name type="scientific">Ascobolus immersus RN42</name>
    <dbReference type="NCBI Taxonomy" id="1160509"/>
    <lineage>
        <taxon>Eukaryota</taxon>
        <taxon>Fungi</taxon>
        <taxon>Dikarya</taxon>
        <taxon>Ascomycota</taxon>
        <taxon>Pezizomycotina</taxon>
        <taxon>Pezizomycetes</taxon>
        <taxon>Pezizales</taxon>
        <taxon>Ascobolaceae</taxon>
        <taxon>Ascobolus</taxon>
    </lineage>
</organism>
<protein>
    <submittedName>
        <fullName evidence="2">Uncharacterized protein</fullName>
    </submittedName>
</protein>
<name>A0A3N4HMX6_ASCIM</name>
<feature type="region of interest" description="Disordered" evidence="1">
    <location>
        <begin position="139"/>
        <end position="162"/>
    </location>
</feature>